<sequence>MDHYCTVSDTKEADYVLYDGDGLELLIKSSGSKIWQFRYIRPVTKKRAKKSIGPYPSVTLADARNYRAESRSLLAKQIDPQEHQQEQLRSSLEAKTNTFQLVAER</sequence>
<keyword evidence="2" id="KW-0229">DNA integration</keyword>
<dbReference type="Pfam" id="PF13356">
    <property type="entry name" value="Arm-DNA-bind_3"/>
    <property type="match status" value="1"/>
</dbReference>
<evidence type="ECO:0000259" key="3">
    <source>
        <dbReference type="Pfam" id="PF13356"/>
    </source>
</evidence>
<dbReference type="InterPro" id="IPR025166">
    <property type="entry name" value="Integrase_DNA_bind_dom"/>
</dbReference>
<feature type="domain" description="Integrase DNA-binding" evidence="3">
    <location>
        <begin position="15"/>
        <end position="87"/>
    </location>
</feature>
<dbReference type="GO" id="GO:0015074">
    <property type="term" value="P:DNA integration"/>
    <property type="evidence" value="ECO:0007669"/>
    <property type="project" value="UniProtKB-KW"/>
</dbReference>
<comment type="caution">
    <text evidence="4">The sequence shown here is derived from an EMBL/GenBank/DDBJ whole genome shotgun (WGS) entry which is preliminary data.</text>
</comment>
<evidence type="ECO:0000313" key="5">
    <source>
        <dbReference type="Proteomes" id="UP000255153"/>
    </source>
</evidence>
<dbReference type="InterPro" id="IPR050808">
    <property type="entry name" value="Phage_Integrase"/>
</dbReference>
<protein>
    <submittedName>
        <fullName evidence="4">Integrase</fullName>
    </submittedName>
</protein>
<dbReference type="InterPro" id="IPR038488">
    <property type="entry name" value="Integrase_DNA-bd_sf"/>
</dbReference>
<comment type="similarity">
    <text evidence="1">Belongs to the 'phage' integrase family.</text>
</comment>
<dbReference type="AlphaFoldDB" id="A0A376HKV6"/>
<dbReference type="EMBL" id="UGEE01000003">
    <property type="protein sequence ID" value="STK81455.1"/>
    <property type="molecule type" value="Genomic_DNA"/>
</dbReference>
<reference evidence="4 5" key="1">
    <citation type="submission" date="2018-06" db="EMBL/GenBank/DDBJ databases">
        <authorList>
            <consortium name="Pathogen Informatics"/>
            <person name="Doyle S."/>
        </authorList>
    </citation>
    <scope>NUCLEOTIDE SEQUENCE [LARGE SCALE GENOMIC DNA]</scope>
    <source>
        <strain evidence="4 5">NCTC8603</strain>
    </source>
</reference>
<dbReference type="Gene3D" id="3.30.160.390">
    <property type="entry name" value="Integrase, DNA-binding domain"/>
    <property type="match status" value="1"/>
</dbReference>
<name>A0A376HKV6_ECOLX</name>
<organism evidence="4 5">
    <name type="scientific">Escherichia coli</name>
    <dbReference type="NCBI Taxonomy" id="562"/>
    <lineage>
        <taxon>Bacteria</taxon>
        <taxon>Pseudomonadati</taxon>
        <taxon>Pseudomonadota</taxon>
        <taxon>Gammaproteobacteria</taxon>
        <taxon>Enterobacterales</taxon>
        <taxon>Enterobacteriaceae</taxon>
        <taxon>Escherichia</taxon>
    </lineage>
</organism>
<evidence type="ECO:0000256" key="1">
    <source>
        <dbReference type="ARBA" id="ARBA00008857"/>
    </source>
</evidence>
<dbReference type="PANTHER" id="PTHR30629">
    <property type="entry name" value="PROPHAGE INTEGRASE"/>
    <property type="match status" value="1"/>
</dbReference>
<evidence type="ECO:0000256" key="2">
    <source>
        <dbReference type="ARBA" id="ARBA00022908"/>
    </source>
</evidence>
<dbReference type="Proteomes" id="UP000255153">
    <property type="component" value="Unassembled WGS sequence"/>
</dbReference>
<proteinExistence type="inferred from homology"/>
<accession>A0A376HKV6</accession>
<evidence type="ECO:0000313" key="4">
    <source>
        <dbReference type="EMBL" id="STK81455.1"/>
    </source>
</evidence>
<dbReference type="PANTHER" id="PTHR30629:SF6">
    <property type="entry name" value="PROPHAGE INTEGRASE INTA-RELATED"/>
    <property type="match status" value="1"/>
</dbReference>
<gene>
    <name evidence="4" type="primary">intA_5</name>
    <name evidence="4" type="ORF">NCTC8603_02581</name>
</gene>